<dbReference type="EMBL" id="CP019962">
    <property type="protein sequence ID" value="ARD64275.1"/>
    <property type="molecule type" value="Genomic_DNA"/>
</dbReference>
<protein>
    <recommendedName>
        <fullName evidence="3">Dephospho-CoA kinase/protein folding accessory domain-containing protein</fullName>
    </recommendedName>
</protein>
<dbReference type="SUPFAM" id="SSF81301">
    <property type="entry name" value="Nucleotidyltransferase"/>
    <property type="match status" value="1"/>
</dbReference>
<evidence type="ECO:0000313" key="1">
    <source>
        <dbReference type="EMBL" id="ARD64275.1"/>
    </source>
</evidence>
<dbReference type="KEGG" id="elim:B2M23_01350"/>
<accession>A0AAC9QRB4</accession>
<evidence type="ECO:0000313" key="2">
    <source>
        <dbReference type="Proteomes" id="UP000192391"/>
    </source>
</evidence>
<reference evidence="2" key="1">
    <citation type="journal article" date="2017" name="Sci. Rep.">
        <title>Determination of the Genome and Primary Transcriptome of Syngas Fermenting Eubacterium limosum ATCC 8486.</title>
        <authorList>
            <person name="Song Y."/>
            <person name="Shin J."/>
            <person name="Jeong Y."/>
            <person name="Jin S."/>
            <person name="Lee J.K."/>
            <person name="Kim D.R."/>
            <person name="Kim S.C."/>
            <person name="Cho S."/>
            <person name="Cho B.K."/>
        </authorList>
    </citation>
    <scope>NUCLEOTIDE SEQUENCE [LARGE SCALE GENOMIC DNA]</scope>
    <source>
        <strain evidence="2">ATCC 8486</strain>
    </source>
</reference>
<dbReference type="Pfam" id="PF04229">
    <property type="entry name" value="GrpB"/>
    <property type="match status" value="1"/>
</dbReference>
<name>A0AAC9QRB4_EUBLI</name>
<dbReference type="InterPro" id="IPR043519">
    <property type="entry name" value="NT_sf"/>
</dbReference>
<dbReference type="PANTHER" id="PTHR34822:SF1">
    <property type="entry name" value="GRPB FAMILY PROTEIN"/>
    <property type="match status" value="1"/>
</dbReference>
<dbReference type="AlphaFoldDB" id="A0AAC9QRB4"/>
<dbReference type="PANTHER" id="PTHR34822">
    <property type="entry name" value="GRPB DOMAIN PROTEIN (AFU_ORTHOLOGUE AFUA_1G01530)"/>
    <property type="match status" value="1"/>
</dbReference>
<evidence type="ECO:0008006" key="3">
    <source>
        <dbReference type="Google" id="ProtNLM"/>
    </source>
</evidence>
<sequence>MQNGEFLVKADLTELSLEELWTLFPIILKEHNPNYKDWYEEEKQRIIRHVEPEKIVRISHIGSTAVEGLTAKPTVDILLEIDGACGVSEVTEVFENLGWGLMSREDDPVKLSFNKGYTPQGFADRVYHLHVRYFGNWSELYFRDFLIAHPDVAREYERLKLKLWKQYEHDRDGYTEAKTDFVRRYSDMAKIEFSNRYLPER</sequence>
<dbReference type="Proteomes" id="UP000192391">
    <property type="component" value="Chromosome"/>
</dbReference>
<dbReference type="InterPro" id="IPR007344">
    <property type="entry name" value="GrpB/CoaE"/>
</dbReference>
<proteinExistence type="predicted"/>
<gene>
    <name evidence="1" type="ORF">B2M23_01350</name>
</gene>
<dbReference type="Gene3D" id="3.30.460.10">
    <property type="entry name" value="Beta Polymerase, domain 2"/>
    <property type="match status" value="1"/>
</dbReference>
<organism evidence="1 2">
    <name type="scientific">Eubacterium limosum</name>
    <dbReference type="NCBI Taxonomy" id="1736"/>
    <lineage>
        <taxon>Bacteria</taxon>
        <taxon>Bacillati</taxon>
        <taxon>Bacillota</taxon>
        <taxon>Clostridia</taxon>
        <taxon>Eubacteriales</taxon>
        <taxon>Eubacteriaceae</taxon>
        <taxon>Eubacterium</taxon>
    </lineage>
</organism>